<dbReference type="Gene3D" id="2.40.50.230">
    <property type="entry name" value="Gp5 N-terminal domain"/>
    <property type="match status" value="1"/>
</dbReference>
<evidence type="ECO:0000259" key="1">
    <source>
        <dbReference type="Pfam" id="PF04717"/>
    </source>
</evidence>
<proteinExistence type="predicted"/>
<feature type="domain" description="Gp5/Type VI secretion system Vgr protein OB-fold" evidence="1">
    <location>
        <begin position="11"/>
        <end position="83"/>
    </location>
</feature>
<reference evidence="2 3" key="1">
    <citation type="submission" date="2020-08" db="EMBL/GenBank/DDBJ databases">
        <title>Sequencing the genomes of 1000 actinobacteria strains.</title>
        <authorList>
            <person name="Klenk H.-P."/>
        </authorList>
    </citation>
    <scope>NUCLEOTIDE SEQUENCE [LARGE SCALE GENOMIC DNA]</scope>
    <source>
        <strain evidence="2 3">DSM 45584</strain>
    </source>
</reference>
<dbReference type="InterPro" id="IPR006531">
    <property type="entry name" value="Gp5/Vgr_OB"/>
</dbReference>
<dbReference type="Proteomes" id="UP000584374">
    <property type="component" value="Unassembled WGS sequence"/>
</dbReference>
<dbReference type="SUPFAM" id="SSF69349">
    <property type="entry name" value="Phage fibre proteins"/>
    <property type="match status" value="1"/>
</dbReference>
<gene>
    <name evidence="2" type="ORF">BJ970_004575</name>
</gene>
<organism evidence="2 3">
    <name type="scientific">Saccharopolyspora phatthalungensis</name>
    <dbReference type="NCBI Taxonomy" id="664693"/>
    <lineage>
        <taxon>Bacteria</taxon>
        <taxon>Bacillati</taxon>
        <taxon>Actinomycetota</taxon>
        <taxon>Actinomycetes</taxon>
        <taxon>Pseudonocardiales</taxon>
        <taxon>Pseudonocardiaceae</taxon>
        <taxon>Saccharopolyspora</taxon>
    </lineage>
</organism>
<dbReference type="AlphaFoldDB" id="A0A840QB82"/>
<dbReference type="Pfam" id="PF04717">
    <property type="entry name" value="Phage_base_V"/>
    <property type="match status" value="1"/>
</dbReference>
<evidence type="ECO:0000313" key="3">
    <source>
        <dbReference type="Proteomes" id="UP000584374"/>
    </source>
</evidence>
<dbReference type="RefSeq" id="WP_184728067.1">
    <property type="nucleotide sequence ID" value="NZ_JACHIW010000001.1"/>
</dbReference>
<protein>
    <submittedName>
        <fullName evidence="2">Uncharacterized protein involved in type VI secretion and phage assembly</fullName>
    </submittedName>
</protein>
<keyword evidence="3" id="KW-1185">Reference proteome</keyword>
<comment type="caution">
    <text evidence="2">The sequence shown here is derived from an EMBL/GenBank/DDBJ whole genome shotgun (WGS) entry which is preliminary data.</text>
</comment>
<name>A0A840QB82_9PSEU</name>
<accession>A0A840QB82</accession>
<dbReference type="SUPFAM" id="SSF69255">
    <property type="entry name" value="gp5 N-terminal domain-like"/>
    <property type="match status" value="1"/>
</dbReference>
<sequence length="218" mass="23286">MPHFAGQGLLVGLVIDLNDPEHLGRVKVSYPELGDARSDWARLVTPMAGKRRGMVFRPETGDEVLVGFLQGDSRAPYVLGSVWNAADPPPADDGKATENNWRFITSRCGHVIRFDDTPGKEKVEVIDKDKRCSVTIDSTRKQITIKAGSGGITLSAPEGTITLSGKTIELDATTTLKAKAGQSLGLTAGTSLEAEANTTLSATAVREVTIRGRTVDIN</sequence>
<dbReference type="InterPro" id="IPR037026">
    <property type="entry name" value="Vgr_OB-fold_dom_sf"/>
</dbReference>
<evidence type="ECO:0000313" key="2">
    <source>
        <dbReference type="EMBL" id="MBB5157041.1"/>
    </source>
</evidence>
<dbReference type="EMBL" id="JACHIW010000001">
    <property type="protein sequence ID" value="MBB5157041.1"/>
    <property type="molecule type" value="Genomic_DNA"/>
</dbReference>